<protein>
    <submittedName>
        <fullName evidence="1">Uncharacterized protein</fullName>
    </submittedName>
</protein>
<evidence type="ECO:0000313" key="2">
    <source>
        <dbReference type="Proteomes" id="UP000249522"/>
    </source>
</evidence>
<comment type="caution">
    <text evidence="1">The sequence shown here is derived from an EMBL/GenBank/DDBJ whole genome shotgun (WGS) entry which is preliminary data.</text>
</comment>
<dbReference type="RefSeq" id="WP_111146928.1">
    <property type="nucleotide sequence ID" value="NZ_QKRB01000044.1"/>
</dbReference>
<gene>
    <name evidence="1" type="ORF">DNH61_12155</name>
</gene>
<name>A0A2W1L959_9BACL</name>
<organism evidence="1 2">
    <name type="scientific">Paenibacillus sambharensis</name>
    <dbReference type="NCBI Taxonomy" id="1803190"/>
    <lineage>
        <taxon>Bacteria</taxon>
        <taxon>Bacillati</taxon>
        <taxon>Bacillota</taxon>
        <taxon>Bacilli</taxon>
        <taxon>Bacillales</taxon>
        <taxon>Paenibacillaceae</taxon>
        <taxon>Paenibacillus</taxon>
    </lineage>
</organism>
<reference evidence="1 2" key="1">
    <citation type="submission" date="2018-06" db="EMBL/GenBank/DDBJ databases">
        <title>Paenibacillus imtechensis sp. nov.</title>
        <authorList>
            <person name="Pinnaka A.K."/>
            <person name="Singh H."/>
            <person name="Kaur M."/>
        </authorList>
    </citation>
    <scope>NUCLEOTIDE SEQUENCE [LARGE SCALE GENOMIC DNA]</scope>
    <source>
        <strain evidence="1 2">SMB1</strain>
    </source>
</reference>
<keyword evidence="2" id="KW-1185">Reference proteome</keyword>
<dbReference type="EMBL" id="QKRB01000044">
    <property type="protein sequence ID" value="PZD95299.1"/>
    <property type="molecule type" value="Genomic_DNA"/>
</dbReference>
<proteinExistence type="predicted"/>
<sequence>MPAGTIIAESSFFVLAYAWSDDQGKGGRKQMKKTDEHCCQSCSLPNKRRSCGTRKADSMESERRQQSEQAYWKKKYDHFDSRLLFRGGYTRYTWL</sequence>
<evidence type="ECO:0000313" key="1">
    <source>
        <dbReference type="EMBL" id="PZD95299.1"/>
    </source>
</evidence>
<dbReference type="AlphaFoldDB" id="A0A2W1L959"/>
<accession>A0A2W1L959</accession>
<dbReference type="Proteomes" id="UP000249522">
    <property type="component" value="Unassembled WGS sequence"/>
</dbReference>